<protein>
    <submittedName>
        <fullName evidence="2">Uncharacterized protein</fullName>
    </submittedName>
</protein>
<gene>
    <name evidence="2" type="ORF">dnm_079640</name>
</gene>
<feature type="transmembrane region" description="Helical" evidence="1">
    <location>
        <begin position="25"/>
        <end position="44"/>
    </location>
</feature>
<keyword evidence="1" id="KW-0472">Membrane</keyword>
<dbReference type="Proteomes" id="UP000663722">
    <property type="component" value="Chromosome"/>
</dbReference>
<keyword evidence="1" id="KW-1133">Transmembrane helix</keyword>
<sequence length="87" mass="9805">MVPLCLCVFVAIFLATKTPSHEVSQSLFVVPLCLCVFVAIFLVTKARRHEVSRSLFVCLCGINLSVFSSVKKSCIWRYYINVTWSGK</sequence>
<organism evidence="2 3">
    <name type="scientific">Desulfonema magnum</name>
    <dbReference type="NCBI Taxonomy" id="45655"/>
    <lineage>
        <taxon>Bacteria</taxon>
        <taxon>Pseudomonadati</taxon>
        <taxon>Thermodesulfobacteriota</taxon>
        <taxon>Desulfobacteria</taxon>
        <taxon>Desulfobacterales</taxon>
        <taxon>Desulfococcaceae</taxon>
        <taxon>Desulfonema</taxon>
    </lineage>
</organism>
<keyword evidence="3" id="KW-1185">Reference proteome</keyword>
<dbReference type="EMBL" id="CP061800">
    <property type="protein sequence ID" value="QTA91890.1"/>
    <property type="molecule type" value="Genomic_DNA"/>
</dbReference>
<evidence type="ECO:0000313" key="2">
    <source>
        <dbReference type="EMBL" id="QTA91890.1"/>
    </source>
</evidence>
<name>A0A975GSB7_9BACT</name>
<keyword evidence="1" id="KW-0812">Transmembrane</keyword>
<proteinExistence type="predicted"/>
<evidence type="ECO:0000256" key="1">
    <source>
        <dbReference type="SAM" id="Phobius"/>
    </source>
</evidence>
<dbReference type="KEGG" id="dmm:dnm_079640"/>
<reference evidence="2" key="1">
    <citation type="journal article" date="2021" name="Microb. Physiol.">
        <title>Proteogenomic Insights into the Physiology of Marine, Sulfate-Reducing, Filamentous Desulfonema limicola and Desulfonema magnum.</title>
        <authorList>
            <person name="Schnaars V."/>
            <person name="Wohlbrand L."/>
            <person name="Scheve S."/>
            <person name="Hinrichs C."/>
            <person name="Reinhardt R."/>
            <person name="Rabus R."/>
        </authorList>
    </citation>
    <scope>NUCLEOTIDE SEQUENCE</scope>
    <source>
        <strain evidence="2">4be13</strain>
    </source>
</reference>
<accession>A0A975GSB7</accession>
<evidence type="ECO:0000313" key="3">
    <source>
        <dbReference type="Proteomes" id="UP000663722"/>
    </source>
</evidence>
<dbReference type="AlphaFoldDB" id="A0A975GSB7"/>